<organism evidence="5 6">
    <name type="scientific">Solanum pennellii</name>
    <name type="common">Tomato</name>
    <name type="synonym">Lycopersicon pennellii</name>
    <dbReference type="NCBI Taxonomy" id="28526"/>
    <lineage>
        <taxon>Eukaryota</taxon>
        <taxon>Viridiplantae</taxon>
        <taxon>Streptophyta</taxon>
        <taxon>Embryophyta</taxon>
        <taxon>Tracheophyta</taxon>
        <taxon>Spermatophyta</taxon>
        <taxon>Magnoliopsida</taxon>
        <taxon>eudicotyledons</taxon>
        <taxon>Gunneridae</taxon>
        <taxon>Pentapetalae</taxon>
        <taxon>asterids</taxon>
        <taxon>lamiids</taxon>
        <taxon>Solanales</taxon>
        <taxon>Solanaceae</taxon>
        <taxon>Solanoideae</taxon>
        <taxon>Solaneae</taxon>
        <taxon>Solanum</taxon>
        <taxon>Solanum subgen. Lycopersicon</taxon>
    </lineage>
</organism>
<reference evidence="6" key="2">
    <citation type="submission" date="2025-08" db="UniProtKB">
        <authorList>
            <consortium name="RefSeq"/>
        </authorList>
    </citation>
    <scope>IDENTIFICATION</scope>
</reference>
<dbReference type="PANTHER" id="PTHR43804">
    <property type="entry name" value="LD18447P"/>
    <property type="match status" value="1"/>
</dbReference>
<evidence type="ECO:0000313" key="6">
    <source>
        <dbReference type="RefSeq" id="XP_027771542.1"/>
    </source>
</evidence>
<name>A0ABM1V724_SOLPN</name>
<evidence type="ECO:0000256" key="1">
    <source>
        <dbReference type="ARBA" id="ARBA00010835"/>
    </source>
</evidence>
<reference evidence="5" key="1">
    <citation type="journal article" date="2014" name="Nat. Genet.">
        <title>The genome of the stress-tolerant wild tomato species Solanum pennellii.</title>
        <authorList>
            <person name="Bolger A."/>
            <person name="Scossa F."/>
            <person name="Bolger M.E."/>
            <person name="Lanz C."/>
            <person name="Maumus F."/>
            <person name="Tohge T."/>
            <person name="Quesneville H."/>
            <person name="Alseekh S."/>
            <person name="Sorensen I."/>
            <person name="Lichtenstein G."/>
            <person name="Fich E.A."/>
            <person name="Conte M."/>
            <person name="Keller H."/>
            <person name="Schneeberger K."/>
            <person name="Schwacke R."/>
            <person name="Ofner I."/>
            <person name="Vrebalov J."/>
            <person name="Xu Y."/>
            <person name="Osorio S."/>
            <person name="Aflitos S.A."/>
            <person name="Schijlen E."/>
            <person name="Jimenez-Gomez J.M."/>
            <person name="Ryngajllo M."/>
            <person name="Kimura S."/>
            <person name="Kumar R."/>
            <person name="Koenig D."/>
            <person name="Headland L.R."/>
            <person name="Maloof J.N."/>
            <person name="Sinha N."/>
            <person name="van Ham R.C."/>
            <person name="Lankhorst R.K."/>
            <person name="Mao L."/>
            <person name="Vogel A."/>
            <person name="Arsova B."/>
            <person name="Panstruga R."/>
            <person name="Fei Z."/>
            <person name="Rose J.K."/>
            <person name="Zamir D."/>
            <person name="Carrari F."/>
            <person name="Giovannoni J.J."/>
            <person name="Weigel D."/>
            <person name="Usadel B."/>
            <person name="Fernie A.R."/>
        </authorList>
    </citation>
    <scope>NUCLEOTIDE SEQUENCE [LARGE SCALE GENOMIC DNA]</scope>
    <source>
        <strain evidence="5">cv. LA0716</strain>
    </source>
</reference>
<proteinExistence type="inferred from homology"/>
<sequence>MKDRSELFSIFKGFFAEIQNQFDVSIRTFRSDNALEYLSSQFQEFMSHHGIIHQKSCPYTPQQNGVAERKNRHLIEAARTLLIESHVPLHFWGDAVLFACYLINRMPSSSIKNQVPHSILFPQSHLYPIPPHVFGSTCFVHNLAPGKDKLAPCALKCVFLGYSRVQKGYRCYTHGLHRYLMYADVTFFESQPYYTSSDHTDVSMVLPIPQVLPVPTFEGSTVTSTSPVAMPPLLAYHRRPRPTLVPDDSCHAPDPAPTADLPLPSPPLALQKDVKLRNEDLKMDTYRSGGSGGQHANTTNSAVRITHVPSGITVSIQDQRSQHMNKAKALKILCAKLYEIERLSNQSSRSKLRLEQIGSGDRSERIRTYNFPQGRVTDHRVGITTHSIDDVLQGEDLDAFIDALLLRQEMDAIASFSST</sequence>
<dbReference type="Gene3D" id="3.30.160.20">
    <property type="match status" value="1"/>
</dbReference>
<dbReference type="InterPro" id="IPR000352">
    <property type="entry name" value="Pep_chain_release_fac_I"/>
</dbReference>
<dbReference type="RefSeq" id="XP_027771542.1">
    <property type="nucleotide sequence ID" value="XM_027915741.1"/>
</dbReference>
<dbReference type="InterPro" id="IPR001584">
    <property type="entry name" value="Integrase_cat-core"/>
</dbReference>
<dbReference type="Pfam" id="PF00472">
    <property type="entry name" value="RF-1"/>
    <property type="match status" value="1"/>
</dbReference>
<gene>
    <name evidence="6" type="primary">LOC107015253</name>
</gene>
<dbReference type="InterPro" id="IPR057670">
    <property type="entry name" value="SH3_retrovirus"/>
</dbReference>
<dbReference type="InterPro" id="IPR036397">
    <property type="entry name" value="RNaseH_sf"/>
</dbReference>
<dbReference type="InterPro" id="IPR050057">
    <property type="entry name" value="Prokaryotic/Mito_RF"/>
</dbReference>
<dbReference type="Pfam" id="PF25597">
    <property type="entry name" value="SH3_retrovirus"/>
    <property type="match status" value="1"/>
</dbReference>
<dbReference type="SUPFAM" id="SSF53098">
    <property type="entry name" value="Ribonuclease H-like"/>
    <property type="match status" value="1"/>
</dbReference>
<feature type="region of interest" description="Disordered" evidence="3">
    <location>
        <begin position="246"/>
        <end position="266"/>
    </location>
</feature>
<dbReference type="GeneID" id="107015253"/>
<dbReference type="PROSITE" id="PS50994">
    <property type="entry name" value="INTEGRASE"/>
    <property type="match status" value="1"/>
</dbReference>
<evidence type="ECO:0000256" key="2">
    <source>
        <dbReference type="ARBA" id="ARBA00022481"/>
    </source>
</evidence>
<dbReference type="InterPro" id="IPR045853">
    <property type="entry name" value="Pep_chain_release_fac_I_sf"/>
</dbReference>
<dbReference type="SUPFAM" id="SSF75620">
    <property type="entry name" value="Release factor"/>
    <property type="match status" value="1"/>
</dbReference>
<keyword evidence="2" id="KW-0488">Methylation</keyword>
<evidence type="ECO:0000313" key="5">
    <source>
        <dbReference type="Proteomes" id="UP000694930"/>
    </source>
</evidence>
<protein>
    <submittedName>
        <fullName evidence="6">Uncharacterized protein LOC107015253 isoform X2</fullName>
    </submittedName>
</protein>
<evidence type="ECO:0000259" key="4">
    <source>
        <dbReference type="PROSITE" id="PS50994"/>
    </source>
</evidence>
<feature type="domain" description="Integrase catalytic" evidence="4">
    <location>
        <begin position="1"/>
        <end position="124"/>
    </location>
</feature>
<dbReference type="Gene3D" id="3.30.70.1660">
    <property type="match status" value="1"/>
</dbReference>
<keyword evidence="5" id="KW-1185">Reference proteome</keyword>
<dbReference type="Gene3D" id="3.30.420.10">
    <property type="entry name" value="Ribonuclease H-like superfamily/Ribonuclease H"/>
    <property type="match status" value="1"/>
</dbReference>
<accession>A0ABM1V724</accession>
<evidence type="ECO:0000256" key="3">
    <source>
        <dbReference type="SAM" id="MobiDB-lite"/>
    </source>
</evidence>
<dbReference type="Proteomes" id="UP000694930">
    <property type="component" value="Chromosome 3"/>
</dbReference>
<comment type="similarity">
    <text evidence="1">Belongs to the prokaryotic/mitochondrial release factor family.</text>
</comment>
<dbReference type="InterPro" id="IPR012337">
    <property type="entry name" value="RNaseH-like_sf"/>
</dbReference>
<dbReference type="PANTHER" id="PTHR43804:SF7">
    <property type="entry name" value="LD18447P"/>
    <property type="match status" value="1"/>
</dbReference>